<sequence>MFDKASSGSSTNAYSGVNSDTPSAACCARDSARARFAGAFPVNHIFSFAIHAVNHHDSNNSKVYPNPGLADINTTTLNKRQFVHFAPIIITRTRAAIDSTRIDTWLGSSTPLPPLTFIKNSKNLGDCSMLMAPFESSDEGEIIETSAQEDLKATSLPKHRRSSVDRTNRLQDGYSRSRSPDRNGSRDSIDMRSHSPRGYKRSRQPSVRDPASPYSNGAGPRRSDRDRSDVEYLPYSRGRDPRRFQVRYEDSLHYDDGDSHDSRASHIPRSSIPMSRRDTPEHDDWYRDRDLRRGDRNHASGPRQRSIERRPEKRPRHRSRSPRFDGKGGRSPFPDTRSGRGDYSNGAIGRGQDDRSRRGLGFDGRHNGKAPNHKYGEHGDRTPRGQQWSSRPVNTSDRVLNPDAKTAKGHDSSAYISHANNAGQAQSAQDAYVSSSRGPAVANQTSSGDHMKAEDPEPEAEPIDVDAEIERRRRRRDELLAKSRGATPMFTTNANTPLSAVAALAAASGDASAVASPRDSTPARDGTPGTQDGPTPPALDIFNDQELVNTHADPVEDGPSAANYDPTADMREDLMREAARHGNAGVNPELQPEPEAKEEATKGGDEDDDFDMFADDFDEEKYTAPRKSAATQGGADASEPGKGGILEGDDKDGYYKIRIGEVLNGRYKIETTLGKGMFSGVARARDTATSQAVAIKIMRNNDALRKGGFTEIAILQKINRADPDNRKHMVKFERHFDYKSHLCMVFENLSLNLREVLRKVGNNVGLNLTAVRVYARQMFLALAHLKACSIVHADLKPDNILVNESRNVLKICDLGTAIDRSDAATAHNDVTPYLVSRFYRAPEIMLGMPYDYAVDVWSIGCTLSELYTGKFLFTGDSNNQMLKSMMEIRGKMSSKLYRRGQLWQKHFDDKGNFISYEPDKLIPGKTVVKVLPAVKPTRDIRTRVLAASTGMNDDETKLVNHFIDLLERSLALNPDRRMTPNEALKHPFFLHHTSRR</sequence>
<dbReference type="EC" id="2.7.11.1" evidence="1"/>
<feature type="compositionally biased region" description="Basic and acidic residues" evidence="9">
    <location>
        <begin position="275"/>
        <end position="298"/>
    </location>
</feature>
<dbReference type="Gene3D" id="3.30.200.20">
    <property type="entry name" value="Phosphorylase Kinase, domain 1"/>
    <property type="match status" value="1"/>
</dbReference>
<feature type="compositionally biased region" description="Basic residues" evidence="9">
    <location>
        <begin position="194"/>
        <end position="203"/>
    </location>
</feature>
<feature type="region of interest" description="Disordered" evidence="9">
    <location>
        <begin position="147"/>
        <end position="493"/>
    </location>
</feature>
<evidence type="ECO:0000256" key="3">
    <source>
        <dbReference type="ARBA" id="ARBA00022679"/>
    </source>
</evidence>
<dbReference type="CDD" id="cd14135">
    <property type="entry name" value="STKc_PRP4"/>
    <property type="match status" value="1"/>
</dbReference>
<evidence type="ECO:0000256" key="5">
    <source>
        <dbReference type="ARBA" id="ARBA00022777"/>
    </source>
</evidence>
<keyword evidence="6 8" id="KW-0067">ATP-binding</keyword>
<dbReference type="PANTHER" id="PTHR24058:SF103">
    <property type="entry name" value="SERINE_THREONINE-PROTEIN KINASE PRP4 HOMOLOG"/>
    <property type="match status" value="1"/>
</dbReference>
<evidence type="ECO:0000256" key="1">
    <source>
        <dbReference type="ARBA" id="ARBA00012513"/>
    </source>
</evidence>
<feature type="compositionally biased region" description="Low complexity" evidence="9">
    <location>
        <begin position="506"/>
        <end position="516"/>
    </location>
</feature>
<feature type="domain" description="Protein kinase" evidence="10">
    <location>
        <begin position="667"/>
        <end position="989"/>
    </location>
</feature>
<keyword evidence="4 8" id="KW-0547">Nucleotide-binding</keyword>
<dbReference type="Pfam" id="PF00069">
    <property type="entry name" value="Pkinase"/>
    <property type="match status" value="1"/>
</dbReference>
<dbReference type="AlphaFoldDB" id="A0AAD5WT04"/>
<feature type="binding site" evidence="8">
    <location>
        <position position="696"/>
    </location>
    <ligand>
        <name>ATP</name>
        <dbReference type="ChEBI" id="CHEBI:30616"/>
    </ligand>
</feature>
<reference evidence="11" key="1">
    <citation type="submission" date="2022-07" db="EMBL/GenBank/DDBJ databases">
        <title>Draft genome sequence of Zalerion maritima ATCC 34329, a (micro)plastics degrading marine fungus.</title>
        <authorList>
            <person name="Paco A."/>
            <person name="Goncalves M.F.M."/>
            <person name="Rocha-Santos T.A.P."/>
            <person name="Alves A."/>
        </authorList>
    </citation>
    <scope>NUCLEOTIDE SEQUENCE</scope>
    <source>
        <strain evidence="11">ATCC 34329</strain>
    </source>
</reference>
<evidence type="ECO:0000256" key="7">
    <source>
        <dbReference type="ARBA" id="ARBA00023596"/>
    </source>
</evidence>
<keyword evidence="12" id="KW-1185">Reference proteome</keyword>
<dbReference type="SMART" id="SM00220">
    <property type="entry name" value="S_TKc"/>
    <property type="match status" value="1"/>
</dbReference>
<comment type="similarity">
    <text evidence="7">Belongs to the protein kinase superfamily. CMGC Ser/Thr protein kinase family.</text>
</comment>
<dbReference type="GO" id="GO:0005524">
    <property type="term" value="F:ATP binding"/>
    <property type="evidence" value="ECO:0007669"/>
    <property type="project" value="UniProtKB-UniRule"/>
</dbReference>
<accession>A0AAD5WT04</accession>
<evidence type="ECO:0000313" key="11">
    <source>
        <dbReference type="EMBL" id="KAJ2901558.1"/>
    </source>
</evidence>
<dbReference type="PROSITE" id="PS50011">
    <property type="entry name" value="PROTEIN_KINASE_DOM"/>
    <property type="match status" value="1"/>
</dbReference>
<dbReference type="InterPro" id="IPR017441">
    <property type="entry name" value="Protein_kinase_ATP_BS"/>
</dbReference>
<dbReference type="GO" id="GO:0004674">
    <property type="term" value="F:protein serine/threonine kinase activity"/>
    <property type="evidence" value="ECO:0007669"/>
    <property type="project" value="UniProtKB-KW"/>
</dbReference>
<gene>
    <name evidence="11" type="ORF">MKZ38_001691</name>
</gene>
<protein>
    <recommendedName>
        <fullName evidence="1">non-specific serine/threonine protein kinase</fullName>
        <ecNumber evidence="1">2.7.11.1</ecNumber>
    </recommendedName>
</protein>
<dbReference type="Gene3D" id="1.10.510.10">
    <property type="entry name" value="Transferase(Phosphotransferase) domain 1"/>
    <property type="match status" value="1"/>
</dbReference>
<feature type="compositionally biased region" description="Polar residues" evidence="9">
    <location>
        <begin position="384"/>
        <end position="398"/>
    </location>
</feature>
<evidence type="ECO:0000313" key="12">
    <source>
        <dbReference type="Proteomes" id="UP001201980"/>
    </source>
</evidence>
<dbReference type="GO" id="GO:0045292">
    <property type="term" value="P:mRNA cis splicing, via spliceosome"/>
    <property type="evidence" value="ECO:0007669"/>
    <property type="project" value="InterPro"/>
</dbReference>
<feature type="compositionally biased region" description="Basic residues" evidence="9">
    <location>
        <begin position="312"/>
        <end position="321"/>
    </location>
</feature>
<keyword evidence="3" id="KW-0808">Transferase</keyword>
<dbReference type="InterPro" id="IPR044092">
    <property type="entry name" value="STKc_PRP4"/>
</dbReference>
<feature type="region of interest" description="Disordered" evidence="9">
    <location>
        <begin position="583"/>
        <end position="647"/>
    </location>
</feature>
<dbReference type="Proteomes" id="UP001201980">
    <property type="component" value="Unassembled WGS sequence"/>
</dbReference>
<feature type="compositionally biased region" description="Acidic residues" evidence="9">
    <location>
        <begin position="456"/>
        <end position="467"/>
    </location>
</feature>
<feature type="compositionally biased region" description="Polar residues" evidence="9">
    <location>
        <begin position="414"/>
        <end position="448"/>
    </location>
</feature>
<keyword evidence="5" id="KW-0418">Kinase</keyword>
<feature type="compositionally biased region" description="Basic and acidic residues" evidence="9">
    <location>
        <begin position="221"/>
        <end position="230"/>
    </location>
</feature>
<evidence type="ECO:0000256" key="2">
    <source>
        <dbReference type="ARBA" id="ARBA00022527"/>
    </source>
</evidence>
<keyword evidence="2" id="KW-0723">Serine/threonine-protein kinase</keyword>
<feature type="compositionally biased region" description="Basic and acidic residues" evidence="9">
    <location>
        <begin position="468"/>
        <end position="481"/>
    </location>
</feature>
<feature type="compositionally biased region" description="Acidic residues" evidence="9">
    <location>
        <begin position="605"/>
        <end position="619"/>
    </location>
</feature>
<dbReference type="PROSITE" id="PS00108">
    <property type="entry name" value="PROTEIN_KINASE_ST"/>
    <property type="match status" value="1"/>
</dbReference>
<feature type="compositionally biased region" description="Basic and acidic residues" evidence="9">
    <location>
        <begin position="178"/>
        <end position="193"/>
    </location>
</feature>
<dbReference type="InterPro" id="IPR008271">
    <property type="entry name" value="Ser/Thr_kinase_AS"/>
</dbReference>
<dbReference type="PROSITE" id="PS00107">
    <property type="entry name" value="PROTEIN_KINASE_ATP"/>
    <property type="match status" value="1"/>
</dbReference>
<evidence type="ECO:0000256" key="8">
    <source>
        <dbReference type="PROSITE-ProRule" id="PRU10141"/>
    </source>
</evidence>
<name>A0AAD5WT04_9PEZI</name>
<dbReference type="EMBL" id="JAKWBI020000147">
    <property type="protein sequence ID" value="KAJ2901558.1"/>
    <property type="molecule type" value="Genomic_DNA"/>
</dbReference>
<feature type="region of interest" description="Disordered" evidence="9">
    <location>
        <begin position="1"/>
        <end position="21"/>
    </location>
</feature>
<dbReference type="InterPro" id="IPR011009">
    <property type="entry name" value="Kinase-like_dom_sf"/>
</dbReference>
<feature type="compositionally biased region" description="Basic and acidic residues" evidence="9">
    <location>
        <begin position="594"/>
        <end position="604"/>
    </location>
</feature>
<evidence type="ECO:0000259" key="10">
    <source>
        <dbReference type="PROSITE" id="PS50011"/>
    </source>
</evidence>
<comment type="caution">
    <text evidence="11">The sequence shown here is derived from an EMBL/GenBank/DDBJ whole genome shotgun (WGS) entry which is preliminary data.</text>
</comment>
<dbReference type="SUPFAM" id="SSF56112">
    <property type="entry name" value="Protein kinase-like (PK-like)"/>
    <property type="match status" value="1"/>
</dbReference>
<feature type="compositionally biased region" description="Basic and acidic residues" evidence="9">
    <location>
        <begin position="374"/>
        <end position="383"/>
    </location>
</feature>
<dbReference type="InterPro" id="IPR000719">
    <property type="entry name" value="Prot_kinase_dom"/>
</dbReference>
<proteinExistence type="inferred from homology"/>
<organism evidence="11 12">
    <name type="scientific">Zalerion maritima</name>
    <dbReference type="NCBI Taxonomy" id="339359"/>
    <lineage>
        <taxon>Eukaryota</taxon>
        <taxon>Fungi</taxon>
        <taxon>Dikarya</taxon>
        <taxon>Ascomycota</taxon>
        <taxon>Pezizomycotina</taxon>
        <taxon>Sordariomycetes</taxon>
        <taxon>Lulworthiomycetidae</taxon>
        <taxon>Lulworthiales</taxon>
        <taxon>Lulworthiaceae</taxon>
        <taxon>Zalerion</taxon>
    </lineage>
</organism>
<evidence type="ECO:0000256" key="6">
    <source>
        <dbReference type="ARBA" id="ARBA00022840"/>
    </source>
</evidence>
<dbReference type="PANTHER" id="PTHR24058">
    <property type="entry name" value="DUAL SPECIFICITY PROTEIN KINASE"/>
    <property type="match status" value="1"/>
</dbReference>
<evidence type="ECO:0000256" key="9">
    <source>
        <dbReference type="SAM" id="MobiDB-lite"/>
    </source>
</evidence>
<feature type="compositionally biased region" description="Basic and acidic residues" evidence="9">
    <location>
        <begin position="237"/>
        <end position="264"/>
    </location>
</feature>
<dbReference type="InterPro" id="IPR050494">
    <property type="entry name" value="Ser_Thr_dual-spec_kinase"/>
</dbReference>
<evidence type="ECO:0000256" key="4">
    <source>
        <dbReference type="ARBA" id="ARBA00022741"/>
    </source>
</evidence>
<dbReference type="FunFam" id="1.10.510.10:FF:000078">
    <property type="entry name" value="Serine/threonine-protein kinase PRP4 homolog"/>
    <property type="match status" value="1"/>
</dbReference>
<feature type="region of interest" description="Disordered" evidence="9">
    <location>
        <begin position="506"/>
        <end position="566"/>
    </location>
</feature>